<keyword evidence="1" id="KW-0472">Membrane</keyword>
<keyword evidence="1" id="KW-1133">Transmembrane helix</keyword>
<dbReference type="EMBL" id="JABWDY010044594">
    <property type="protein sequence ID" value="KAF5175020.1"/>
    <property type="molecule type" value="Genomic_DNA"/>
</dbReference>
<name>A0A7J6URW9_THATH</name>
<protein>
    <recommendedName>
        <fullName evidence="4">Transmembrane protein</fullName>
    </recommendedName>
</protein>
<organism evidence="2 3">
    <name type="scientific">Thalictrum thalictroides</name>
    <name type="common">Rue-anemone</name>
    <name type="synonym">Anemone thalictroides</name>
    <dbReference type="NCBI Taxonomy" id="46969"/>
    <lineage>
        <taxon>Eukaryota</taxon>
        <taxon>Viridiplantae</taxon>
        <taxon>Streptophyta</taxon>
        <taxon>Embryophyta</taxon>
        <taxon>Tracheophyta</taxon>
        <taxon>Spermatophyta</taxon>
        <taxon>Magnoliopsida</taxon>
        <taxon>Ranunculales</taxon>
        <taxon>Ranunculaceae</taxon>
        <taxon>Thalictroideae</taxon>
        <taxon>Thalictrum</taxon>
    </lineage>
</organism>
<dbReference type="Proteomes" id="UP000554482">
    <property type="component" value="Unassembled WGS sequence"/>
</dbReference>
<sequence length="128" mass="14188">MNNSKPAKLLWFPIKEPTDLLRRHNFSSILTQRTQVFNHSSLVLGLTSSSSSSIATTTTTTGPNIIVFIATSALLLLLYWIANFFVPNIVVKHLDSMDAKDKLASEDDNLLNVQRTVKNSGLEQSSKL</sequence>
<dbReference type="AlphaFoldDB" id="A0A7J6URW9"/>
<reference evidence="2 3" key="1">
    <citation type="submission" date="2020-06" db="EMBL/GenBank/DDBJ databases">
        <title>Transcriptomic and genomic resources for Thalictrum thalictroides and T. hernandezii: Facilitating candidate gene discovery in an emerging model plant lineage.</title>
        <authorList>
            <person name="Arias T."/>
            <person name="Riano-Pachon D.M."/>
            <person name="Di Stilio V.S."/>
        </authorList>
    </citation>
    <scope>NUCLEOTIDE SEQUENCE [LARGE SCALE GENOMIC DNA]</scope>
    <source>
        <strain evidence="3">cv. WT478/WT964</strain>
        <tissue evidence="2">Leaves</tissue>
    </source>
</reference>
<feature type="transmembrane region" description="Helical" evidence="1">
    <location>
        <begin position="65"/>
        <end position="86"/>
    </location>
</feature>
<dbReference type="OrthoDB" id="1932652at2759"/>
<dbReference type="PANTHER" id="PTHR37196">
    <property type="entry name" value="TRANSMEMBRANE PROTEIN"/>
    <property type="match status" value="1"/>
</dbReference>
<evidence type="ECO:0000256" key="1">
    <source>
        <dbReference type="SAM" id="Phobius"/>
    </source>
</evidence>
<keyword evidence="1" id="KW-0812">Transmembrane</keyword>
<gene>
    <name evidence="2" type="ORF">FRX31_035390</name>
</gene>
<dbReference type="PANTHER" id="PTHR37196:SF2">
    <property type="entry name" value="TRANSMEMBRANE PROTEIN"/>
    <property type="match status" value="1"/>
</dbReference>
<proteinExistence type="predicted"/>
<accession>A0A7J6URW9</accession>
<comment type="caution">
    <text evidence="2">The sequence shown here is derived from an EMBL/GenBank/DDBJ whole genome shotgun (WGS) entry which is preliminary data.</text>
</comment>
<evidence type="ECO:0000313" key="3">
    <source>
        <dbReference type="Proteomes" id="UP000554482"/>
    </source>
</evidence>
<keyword evidence="3" id="KW-1185">Reference proteome</keyword>
<evidence type="ECO:0008006" key="4">
    <source>
        <dbReference type="Google" id="ProtNLM"/>
    </source>
</evidence>
<evidence type="ECO:0000313" key="2">
    <source>
        <dbReference type="EMBL" id="KAF5175020.1"/>
    </source>
</evidence>